<dbReference type="GO" id="GO:0005856">
    <property type="term" value="C:cytoskeleton"/>
    <property type="evidence" value="ECO:0007669"/>
    <property type="project" value="UniProtKB-SubCell"/>
</dbReference>
<dbReference type="GO" id="GO:0021952">
    <property type="term" value="P:central nervous system projection neuron axonogenesis"/>
    <property type="evidence" value="ECO:0007669"/>
    <property type="project" value="TreeGrafter"/>
</dbReference>
<comment type="similarity">
    <text evidence="2">Belongs to the KIF-binding protein family.</text>
</comment>
<accession>A0A210PPY3</accession>
<dbReference type="STRING" id="6573.A0A210PPY3"/>
<evidence type="ECO:0000256" key="2">
    <source>
        <dbReference type="ARBA" id="ARBA00010305"/>
    </source>
</evidence>
<proteinExistence type="inferred from homology"/>
<evidence type="ECO:0000256" key="3">
    <source>
        <dbReference type="ARBA" id="ARBA00016840"/>
    </source>
</evidence>
<name>A0A210PPY3_MIZYE</name>
<comment type="caution">
    <text evidence="6">The sequence shown here is derived from an EMBL/GenBank/DDBJ whole genome shotgun (WGS) entry which is preliminary data.</text>
</comment>
<reference evidence="6 7" key="1">
    <citation type="journal article" date="2017" name="Nat. Ecol. Evol.">
        <title>Scallop genome provides insights into evolution of bilaterian karyotype and development.</title>
        <authorList>
            <person name="Wang S."/>
            <person name="Zhang J."/>
            <person name="Jiao W."/>
            <person name="Li J."/>
            <person name="Xun X."/>
            <person name="Sun Y."/>
            <person name="Guo X."/>
            <person name="Huan P."/>
            <person name="Dong B."/>
            <person name="Zhang L."/>
            <person name="Hu X."/>
            <person name="Sun X."/>
            <person name="Wang J."/>
            <person name="Zhao C."/>
            <person name="Wang Y."/>
            <person name="Wang D."/>
            <person name="Huang X."/>
            <person name="Wang R."/>
            <person name="Lv J."/>
            <person name="Li Y."/>
            <person name="Zhang Z."/>
            <person name="Liu B."/>
            <person name="Lu W."/>
            <person name="Hui Y."/>
            <person name="Liang J."/>
            <person name="Zhou Z."/>
            <person name="Hou R."/>
            <person name="Li X."/>
            <person name="Liu Y."/>
            <person name="Li H."/>
            <person name="Ning X."/>
            <person name="Lin Y."/>
            <person name="Zhao L."/>
            <person name="Xing Q."/>
            <person name="Dou J."/>
            <person name="Li Y."/>
            <person name="Mao J."/>
            <person name="Guo H."/>
            <person name="Dou H."/>
            <person name="Li T."/>
            <person name="Mu C."/>
            <person name="Jiang W."/>
            <person name="Fu Q."/>
            <person name="Fu X."/>
            <person name="Miao Y."/>
            <person name="Liu J."/>
            <person name="Yu Q."/>
            <person name="Li R."/>
            <person name="Liao H."/>
            <person name="Li X."/>
            <person name="Kong Y."/>
            <person name="Jiang Z."/>
            <person name="Chourrout D."/>
            <person name="Li R."/>
            <person name="Bao Z."/>
        </authorList>
    </citation>
    <scope>NUCLEOTIDE SEQUENCE [LARGE SCALE GENOMIC DNA]</scope>
    <source>
        <strain evidence="6 7">PY_sf001</strain>
    </source>
</reference>
<dbReference type="InterPro" id="IPR011990">
    <property type="entry name" value="TPR-like_helical_dom_sf"/>
</dbReference>
<dbReference type="Pfam" id="PF12309">
    <property type="entry name" value="KBP_C"/>
    <property type="match status" value="1"/>
</dbReference>
<sequence>MATEWQNYLDEEGFSQFEEARKLSDEYSLDDPEDDPYLSKYKAREILCSIKEKLKSQFEANPDCEHLRFASAALDVKLGSNYVDTEELPTGEEHLLRALDELEKYRLHKDASNIYHSILNNIGILWTGRRNQKKALEYFLRAESVYNDWKQEASGSPKSIEEYYRKFDEDSEKLEYQRNQAFEATYTHTLYYMAQVHAKLGDSKQSAQYCQTTLQRQLDSQTYDPYDWSINAATLSQYYITVGDFRQARHCLACSQLIFQEIEANGSIKKDMETYEEKYTQAKADIEICWAKYGIALLEESKDLLMKEVEDKGAEEKKSTNDEKMKYQNFNLEVTFHEDKITCDFVQVFSDAREVFLKVQKWLNDAKEFYVFDGRCTDHIEVIQDQSRAFKVLAFFEMDLERQCKMHKRRIDMLAAIVGELNPQHYLLIMRQLTFELAEIFSQMVDLKYSIMESESPTPSRHIIKKINTLIQQSIEHYQTYMDSLKDGKPELPEEFSDSNTRPALIAKFCMGRLHSKFLVSDVQQRLENIKKTSACYEFIINYCDKFPHGAEVVALELSVCREMVPLLPVKMEKIRQQAEM</sequence>
<keyword evidence="7" id="KW-1185">Reference proteome</keyword>
<dbReference type="InterPro" id="IPR022083">
    <property type="entry name" value="KBP"/>
</dbReference>
<evidence type="ECO:0000313" key="7">
    <source>
        <dbReference type="Proteomes" id="UP000242188"/>
    </source>
</evidence>
<dbReference type="Gene3D" id="1.25.40.10">
    <property type="entry name" value="Tetratricopeptide repeat domain"/>
    <property type="match status" value="1"/>
</dbReference>
<evidence type="ECO:0000256" key="5">
    <source>
        <dbReference type="ARBA" id="ARBA00023212"/>
    </source>
</evidence>
<dbReference type="OrthoDB" id="409897at2759"/>
<dbReference type="EMBL" id="NEDP02005562">
    <property type="protein sequence ID" value="OWF38560.1"/>
    <property type="molecule type" value="Genomic_DNA"/>
</dbReference>
<keyword evidence="4" id="KW-0963">Cytoplasm</keyword>
<dbReference type="PANTHER" id="PTHR46321">
    <property type="entry name" value="KIF1-BINDING PROTEIN"/>
    <property type="match status" value="1"/>
</dbReference>
<organism evidence="6 7">
    <name type="scientific">Mizuhopecten yessoensis</name>
    <name type="common">Japanese scallop</name>
    <name type="synonym">Patinopecten yessoensis</name>
    <dbReference type="NCBI Taxonomy" id="6573"/>
    <lineage>
        <taxon>Eukaryota</taxon>
        <taxon>Metazoa</taxon>
        <taxon>Spiralia</taxon>
        <taxon>Lophotrochozoa</taxon>
        <taxon>Mollusca</taxon>
        <taxon>Bivalvia</taxon>
        <taxon>Autobranchia</taxon>
        <taxon>Pteriomorphia</taxon>
        <taxon>Pectinida</taxon>
        <taxon>Pectinoidea</taxon>
        <taxon>Pectinidae</taxon>
        <taxon>Mizuhopecten</taxon>
    </lineage>
</organism>
<gene>
    <name evidence="6" type="ORF">KP79_PYT09910</name>
</gene>
<evidence type="ECO:0000313" key="6">
    <source>
        <dbReference type="EMBL" id="OWF38560.1"/>
    </source>
</evidence>
<evidence type="ECO:0000256" key="4">
    <source>
        <dbReference type="ARBA" id="ARBA00022490"/>
    </source>
</evidence>
<keyword evidence="5" id="KW-0206">Cytoskeleton</keyword>
<protein>
    <recommendedName>
        <fullName evidence="3">KIF-binding protein</fullName>
    </recommendedName>
</protein>
<dbReference type="AlphaFoldDB" id="A0A210PPY3"/>
<dbReference type="PANTHER" id="PTHR46321:SF1">
    <property type="entry name" value="KIF-BINDING PROTEIN"/>
    <property type="match status" value="1"/>
</dbReference>
<evidence type="ECO:0000256" key="1">
    <source>
        <dbReference type="ARBA" id="ARBA00004245"/>
    </source>
</evidence>
<dbReference type="GO" id="GO:1990535">
    <property type="term" value="P:neuron projection maintenance"/>
    <property type="evidence" value="ECO:0007669"/>
    <property type="project" value="TreeGrafter"/>
</dbReference>
<dbReference type="GO" id="GO:0000226">
    <property type="term" value="P:microtubule cytoskeleton organization"/>
    <property type="evidence" value="ECO:0007669"/>
    <property type="project" value="TreeGrafter"/>
</dbReference>
<dbReference type="Proteomes" id="UP000242188">
    <property type="component" value="Unassembled WGS sequence"/>
</dbReference>
<comment type="subcellular location">
    <subcellularLocation>
        <location evidence="1">Cytoplasm</location>
        <location evidence="1">Cytoskeleton</location>
    </subcellularLocation>
</comment>